<organism evidence="1 2">
    <name type="scientific">Amycolatopsis alkalitolerans</name>
    <dbReference type="NCBI Taxonomy" id="2547244"/>
    <lineage>
        <taxon>Bacteria</taxon>
        <taxon>Bacillati</taxon>
        <taxon>Actinomycetota</taxon>
        <taxon>Actinomycetes</taxon>
        <taxon>Pseudonocardiales</taxon>
        <taxon>Pseudonocardiaceae</taxon>
        <taxon>Amycolatopsis</taxon>
    </lineage>
</organism>
<dbReference type="Proteomes" id="UP000305546">
    <property type="component" value="Unassembled WGS sequence"/>
</dbReference>
<comment type="caution">
    <text evidence="1">The sequence shown here is derived from an EMBL/GenBank/DDBJ whole genome shotgun (WGS) entry which is preliminary data.</text>
</comment>
<sequence length="162" mass="17219">MRLPPRSSWNRLRFRLRGKRFLFFRRVVAVGLLLVAAVLATRPAASPPTQAEPARARASPDVPLTGQPGLSTVPIHLADASVAELLAPGTRVDVVTVDGGYERRQVLASMATVVDIRPPPENAGRLVGAEPKGPLVLIAVPAETATQVAAMSLRNPVAVTLR</sequence>
<evidence type="ECO:0000313" key="2">
    <source>
        <dbReference type="Proteomes" id="UP000305546"/>
    </source>
</evidence>
<dbReference type="OrthoDB" id="4808509at2"/>
<gene>
    <name evidence="1" type="ORF">FG385_20215</name>
</gene>
<protein>
    <recommendedName>
        <fullName evidence="3">Flp pilus assembly protein RcpC/CpaB domain-containing protein</fullName>
    </recommendedName>
</protein>
<proteinExistence type="predicted"/>
<keyword evidence="2" id="KW-1185">Reference proteome</keyword>
<evidence type="ECO:0000313" key="1">
    <source>
        <dbReference type="EMBL" id="TNC23695.1"/>
    </source>
</evidence>
<name>A0A5C4LZC3_9PSEU</name>
<dbReference type="AlphaFoldDB" id="A0A5C4LZC3"/>
<accession>A0A5C4LZC3</accession>
<evidence type="ECO:0008006" key="3">
    <source>
        <dbReference type="Google" id="ProtNLM"/>
    </source>
</evidence>
<reference evidence="1 2" key="1">
    <citation type="submission" date="2019-06" db="EMBL/GenBank/DDBJ databases">
        <title>Amycolatopsis alkalitolerans sp. nov., isolated from Gastrodia elata Blume.</title>
        <authorList>
            <person name="Narsing Rao M.P."/>
            <person name="Li W.J."/>
        </authorList>
    </citation>
    <scope>NUCLEOTIDE SEQUENCE [LARGE SCALE GENOMIC DNA]</scope>
    <source>
        <strain evidence="1 2">SYSUP0005</strain>
    </source>
</reference>
<dbReference type="EMBL" id="VDFW01000018">
    <property type="protein sequence ID" value="TNC23695.1"/>
    <property type="molecule type" value="Genomic_DNA"/>
</dbReference>